<dbReference type="InterPro" id="IPR036425">
    <property type="entry name" value="MoaB/Mog-like_dom_sf"/>
</dbReference>
<dbReference type="InterPro" id="IPR001453">
    <property type="entry name" value="MoaB/Mog_dom"/>
</dbReference>
<sequence>MTTQATDAGRDIARRLEKGQKRNTYLDLKPLAEARDLWFAAIEASGFALQEEEVPLPEARRRVTSRLVQAALSSPPFHAAAMDGIAVKAETTFSASTRHPLDLQVGTQAFWINTGQKLPEGCNAVIMIENLVASPSGESVRIERAAFPWQHVRKLGEDMVHSEILLAPGTRIGPYEIGALAAARVLSVPVCKKPVVAIIPSGSEIVPLMQAREEDLCEGRCWPEFNSLIFASLVEEAGATARVCDIVPDDPDLLQKAVRTALAEGADIVLLNAGSSAGSRDYTAHVLQTLGTLLVHGIAVMPGKPAVLGLVDGHPVIGAPGYPVSATIVVEEFLLPLLARLQHTINPARQTIEARLCQPLPSRPGMEERIRVKLGDVDGTVMAVPLARGAGTVTSLSRADGMLAVPAASEGLDAGAAVSVALLRPQETIRSALLAIGSHDNTLDLLDSLLRRRTSLACSLTSVHVGSLGGLQALERHQCHLAGSHLLNLEDGVYNRQAIRDNISEPVVLLRLVDRVQGLMVRPGNPLHIEGIRDLVREDVTFINRQRGSGTRVLLDCLLGREGIRAQAIRGYRDEEFTHMNVAAAVLSGRADTGLGVLSSARALGLDFIPIGVEEYDLVIPQRFFEDSRMQALLATIRSRVFLDQVAAMGGYGTEKTGQVVWEYEGR</sequence>
<dbReference type="SUPFAM" id="SSF53850">
    <property type="entry name" value="Periplasmic binding protein-like II"/>
    <property type="match status" value="1"/>
</dbReference>
<dbReference type="PANTHER" id="PTHR10192:SF16">
    <property type="entry name" value="MOLYBDOPTERIN MOLYBDENUMTRANSFERASE"/>
    <property type="match status" value="1"/>
</dbReference>
<dbReference type="AlphaFoldDB" id="A0A9D1PW11"/>
<gene>
    <name evidence="8" type="ORF">H9894_05325</name>
</gene>
<dbReference type="Pfam" id="PF12727">
    <property type="entry name" value="PBP_like"/>
    <property type="match status" value="1"/>
</dbReference>
<proteinExistence type="inferred from homology"/>
<evidence type="ECO:0000313" key="8">
    <source>
        <dbReference type="EMBL" id="HIW00595.1"/>
    </source>
</evidence>
<dbReference type="SUPFAM" id="SSF63882">
    <property type="entry name" value="MoeA N-terminal region -like"/>
    <property type="match status" value="1"/>
</dbReference>
<comment type="function">
    <text evidence="1 6">Catalyzes the insertion of molybdate into adenylated molybdopterin with the concomitant release of AMP.</text>
</comment>
<dbReference type="Pfam" id="PF03454">
    <property type="entry name" value="MoeA_C"/>
    <property type="match status" value="1"/>
</dbReference>
<keyword evidence="4 6" id="KW-0501">Molybdenum cofactor biosynthesis</keyword>
<evidence type="ECO:0000259" key="7">
    <source>
        <dbReference type="SMART" id="SM00852"/>
    </source>
</evidence>
<evidence type="ECO:0000256" key="6">
    <source>
        <dbReference type="RuleBase" id="RU365090"/>
    </source>
</evidence>
<feature type="domain" description="MoaB/Mog" evidence="7">
    <location>
        <begin position="197"/>
        <end position="340"/>
    </location>
</feature>
<dbReference type="InterPro" id="IPR038987">
    <property type="entry name" value="MoeA-like"/>
</dbReference>
<dbReference type="SUPFAM" id="SSF53218">
    <property type="entry name" value="Molybdenum cofactor biosynthesis proteins"/>
    <property type="match status" value="1"/>
</dbReference>
<organism evidence="8 9">
    <name type="scientific">Candidatus Desulfovibrio intestinipullorum</name>
    <dbReference type="NCBI Taxonomy" id="2838536"/>
    <lineage>
        <taxon>Bacteria</taxon>
        <taxon>Pseudomonadati</taxon>
        <taxon>Thermodesulfobacteriota</taxon>
        <taxon>Desulfovibrionia</taxon>
        <taxon>Desulfovibrionales</taxon>
        <taxon>Desulfovibrionaceae</taxon>
        <taxon>Desulfovibrio</taxon>
    </lineage>
</organism>
<comment type="caution">
    <text evidence="8">The sequence shown here is derived from an EMBL/GenBank/DDBJ whole genome shotgun (WGS) entry which is preliminary data.</text>
</comment>
<dbReference type="InterPro" id="IPR024370">
    <property type="entry name" value="PBP_domain"/>
</dbReference>
<dbReference type="CDD" id="cd00887">
    <property type="entry name" value="MoeA"/>
    <property type="match status" value="1"/>
</dbReference>
<reference evidence="8" key="1">
    <citation type="journal article" date="2021" name="PeerJ">
        <title>Extensive microbial diversity within the chicken gut microbiome revealed by metagenomics and culture.</title>
        <authorList>
            <person name="Gilroy R."/>
            <person name="Ravi A."/>
            <person name="Getino M."/>
            <person name="Pursley I."/>
            <person name="Horton D.L."/>
            <person name="Alikhan N.F."/>
            <person name="Baker D."/>
            <person name="Gharbi K."/>
            <person name="Hall N."/>
            <person name="Watson M."/>
            <person name="Adriaenssens E.M."/>
            <person name="Foster-Nyarko E."/>
            <person name="Jarju S."/>
            <person name="Secka A."/>
            <person name="Antonio M."/>
            <person name="Oren A."/>
            <person name="Chaudhuri R.R."/>
            <person name="La Ragione R."/>
            <person name="Hildebrand F."/>
            <person name="Pallen M.J."/>
        </authorList>
    </citation>
    <scope>NUCLEOTIDE SEQUENCE</scope>
    <source>
        <strain evidence="8">ChiHecec2B26-446</strain>
    </source>
</reference>
<dbReference type="Pfam" id="PF03453">
    <property type="entry name" value="MoeA_N"/>
    <property type="match status" value="1"/>
</dbReference>
<comment type="pathway">
    <text evidence="2 6">Cofactor biosynthesis; molybdopterin biosynthesis.</text>
</comment>
<dbReference type="EMBL" id="DXHV01000055">
    <property type="protein sequence ID" value="HIW00595.1"/>
    <property type="molecule type" value="Genomic_DNA"/>
</dbReference>
<dbReference type="Proteomes" id="UP000886752">
    <property type="component" value="Unassembled WGS sequence"/>
</dbReference>
<comment type="similarity">
    <text evidence="3 6">Belongs to the MoeA family.</text>
</comment>
<dbReference type="InterPro" id="IPR036135">
    <property type="entry name" value="MoeA_linker/N_sf"/>
</dbReference>
<dbReference type="GO" id="GO:0046872">
    <property type="term" value="F:metal ion binding"/>
    <property type="evidence" value="ECO:0007669"/>
    <property type="project" value="UniProtKB-UniRule"/>
</dbReference>
<dbReference type="InterPro" id="IPR005110">
    <property type="entry name" value="MoeA_linker/N"/>
</dbReference>
<dbReference type="EC" id="2.10.1.1" evidence="6"/>
<comment type="cofactor">
    <cofactor evidence="6">
        <name>Mg(2+)</name>
        <dbReference type="ChEBI" id="CHEBI:18420"/>
    </cofactor>
</comment>
<comment type="catalytic activity">
    <reaction evidence="5">
        <text>adenylyl-molybdopterin + molybdate = Mo-molybdopterin + AMP + H(+)</text>
        <dbReference type="Rhea" id="RHEA:35047"/>
        <dbReference type="ChEBI" id="CHEBI:15378"/>
        <dbReference type="ChEBI" id="CHEBI:36264"/>
        <dbReference type="ChEBI" id="CHEBI:62727"/>
        <dbReference type="ChEBI" id="CHEBI:71302"/>
        <dbReference type="ChEBI" id="CHEBI:456215"/>
        <dbReference type="EC" id="2.10.1.1"/>
    </reaction>
</comment>
<evidence type="ECO:0000256" key="5">
    <source>
        <dbReference type="ARBA" id="ARBA00047317"/>
    </source>
</evidence>
<dbReference type="Gene3D" id="2.40.340.10">
    <property type="entry name" value="MoeA, C-terminal, domain IV"/>
    <property type="match status" value="1"/>
</dbReference>
<keyword evidence="6" id="KW-0808">Transferase</keyword>
<dbReference type="SMART" id="SM00852">
    <property type="entry name" value="MoCF_biosynth"/>
    <property type="match status" value="1"/>
</dbReference>
<evidence type="ECO:0000256" key="3">
    <source>
        <dbReference type="ARBA" id="ARBA00010763"/>
    </source>
</evidence>
<dbReference type="InterPro" id="IPR005111">
    <property type="entry name" value="MoeA_C_domain_IV"/>
</dbReference>
<dbReference type="Pfam" id="PF00994">
    <property type="entry name" value="MoCF_biosynth"/>
    <property type="match status" value="1"/>
</dbReference>
<evidence type="ECO:0000313" key="9">
    <source>
        <dbReference type="Proteomes" id="UP000886752"/>
    </source>
</evidence>
<keyword evidence="6" id="KW-0500">Molybdenum</keyword>
<name>A0A9D1PW11_9BACT</name>
<dbReference type="NCBIfam" id="NF011068">
    <property type="entry name" value="PRK14498.1"/>
    <property type="match status" value="1"/>
</dbReference>
<evidence type="ECO:0000256" key="1">
    <source>
        <dbReference type="ARBA" id="ARBA00002901"/>
    </source>
</evidence>
<dbReference type="GO" id="GO:0006777">
    <property type="term" value="P:Mo-molybdopterin cofactor biosynthetic process"/>
    <property type="evidence" value="ECO:0007669"/>
    <property type="project" value="UniProtKB-UniRule"/>
</dbReference>
<keyword evidence="6" id="KW-0460">Magnesium</keyword>
<accession>A0A9D1PW11</accession>
<dbReference type="Gene3D" id="3.40.980.10">
    <property type="entry name" value="MoaB/Mog-like domain"/>
    <property type="match status" value="1"/>
</dbReference>
<evidence type="ECO:0000256" key="2">
    <source>
        <dbReference type="ARBA" id="ARBA00005046"/>
    </source>
</evidence>
<dbReference type="Gene3D" id="3.90.105.10">
    <property type="entry name" value="Molybdopterin biosynthesis moea protein, domain 2"/>
    <property type="match status" value="1"/>
</dbReference>
<dbReference type="GO" id="GO:0005829">
    <property type="term" value="C:cytosol"/>
    <property type="evidence" value="ECO:0007669"/>
    <property type="project" value="TreeGrafter"/>
</dbReference>
<dbReference type="GO" id="GO:0061599">
    <property type="term" value="F:molybdopterin molybdotransferase activity"/>
    <property type="evidence" value="ECO:0007669"/>
    <property type="project" value="UniProtKB-UniRule"/>
</dbReference>
<reference evidence="8" key="2">
    <citation type="submission" date="2021-04" db="EMBL/GenBank/DDBJ databases">
        <authorList>
            <person name="Gilroy R."/>
        </authorList>
    </citation>
    <scope>NUCLEOTIDE SEQUENCE</scope>
    <source>
        <strain evidence="8">ChiHecec2B26-446</strain>
    </source>
</reference>
<dbReference type="InterPro" id="IPR036688">
    <property type="entry name" value="MoeA_C_domain_IV_sf"/>
</dbReference>
<evidence type="ECO:0000256" key="4">
    <source>
        <dbReference type="ARBA" id="ARBA00023150"/>
    </source>
</evidence>
<keyword evidence="6" id="KW-0479">Metal-binding</keyword>
<dbReference type="Gene3D" id="2.170.190.11">
    <property type="entry name" value="Molybdopterin biosynthesis moea protein, domain 3"/>
    <property type="match status" value="1"/>
</dbReference>
<protein>
    <recommendedName>
        <fullName evidence="6">Molybdopterin molybdenumtransferase</fullName>
        <ecNumber evidence="6">2.10.1.1</ecNumber>
    </recommendedName>
</protein>
<dbReference type="PANTHER" id="PTHR10192">
    <property type="entry name" value="MOLYBDOPTERIN BIOSYNTHESIS PROTEIN"/>
    <property type="match status" value="1"/>
</dbReference>
<dbReference type="SUPFAM" id="SSF63867">
    <property type="entry name" value="MoeA C-terminal domain-like"/>
    <property type="match status" value="1"/>
</dbReference>